<feature type="transmembrane region" description="Helical" evidence="1">
    <location>
        <begin position="109"/>
        <end position="137"/>
    </location>
</feature>
<dbReference type="KEGG" id="mez:Mtc_0714"/>
<gene>
    <name evidence="2" type="ordered locus">Mtc_0714</name>
</gene>
<dbReference type="eggNOG" id="arCOG02436">
    <property type="taxonomic scope" value="Archaea"/>
</dbReference>
<feature type="transmembrane region" description="Helical" evidence="1">
    <location>
        <begin position="238"/>
        <end position="262"/>
    </location>
</feature>
<dbReference type="RefSeq" id="WP_014405317.1">
    <property type="nucleotide sequence ID" value="NC_017034.1"/>
</dbReference>
<feature type="transmembrane region" description="Helical" evidence="1">
    <location>
        <begin position="20"/>
        <end position="41"/>
    </location>
</feature>
<dbReference type="EMBL" id="CP003243">
    <property type="protein sequence ID" value="AFC99478.1"/>
    <property type="molecule type" value="Genomic_DNA"/>
</dbReference>
<keyword evidence="1" id="KW-1133">Transmembrane helix</keyword>
<name>H8I8K2_METCZ</name>
<dbReference type="GeneID" id="11970609"/>
<proteinExistence type="predicted"/>
<keyword evidence="3" id="KW-1185">Reference proteome</keyword>
<accession>H8I8K2</accession>
<evidence type="ECO:0000256" key="1">
    <source>
        <dbReference type="SAM" id="Phobius"/>
    </source>
</evidence>
<dbReference type="GO" id="GO:0140359">
    <property type="term" value="F:ABC-type transporter activity"/>
    <property type="evidence" value="ECO:0007669"/>
    <property type="project" value="InterPro"/>
</dbReference>
<dbReference type="AlphaFoldDB" id="H8I8K2"/>
<feature type="transmembrane region" description="Helical" evidence="1">
    <location>
        <begin position="62"/>
        <end position="89"/>
    </location>
</feature>
<evidence type="ECO:0008006" key="4">
    <source>
        <dbReference type="Google" id="ProtNLM"/>
    </source>
</evidence>
<dbReference type="Proteomes" id="UP000005233">
    <property type="component" value="Chromosome"/>
</dbReference>
<dbReference type="Pfam" id="PF12679">
    <property type="entry name" value="ABC2_membrane_2"/>
    <property type="match status" value="1"/>
</dbReference>
<feature type="transmembrane region" description="Helical" evidence="1">
    <location>
        <begin position="196"/>
        <end position="217"/>
    </location>
</feature>
<dbReference type="OrthoDB" id="86287at2157"/>
<dbReference type="STRING" id="1041930.Mtc_0714"/>
<dbReference type="GO" id="GO:0005886">
    <property type="term" value="C:plasma membrane"/>
    <property type="evidence" value="ECO:0007669"/>
    <property type="project" value="UniProtKB-SubCell"/>
</dbReference>
<keyword evidence="1" id="KW-0812">Transmembrane</keyword>
<protein>
    <recommendedName>
        <fullName evidence="4">ABC-type transport system involved in multi-copper enzyme maturation, permease component</fullName>
    </recommendedName>
</protein>
<dbReference type="PANTHER" id="PTHR43471">
    <property type="entry name" value="ABC TRANSPORTER PERMEASE"/>
    <property type="match status" value="1"/>
</dbReference>
<evidence type="ECO:0000313" key="2">
    <source>
        <dbReference type="EMBL" id="AFC99478.1"/>
    </source>
</evidence>
<keyword evidence="1" id="KW-0472">Membrane</keyword>
<feature type="transmembrane region" description="Helical" evidence="1">
    <location>
        <begin position="149"/>
        <end position="176"/>
    </location>
</feature>
<evidence type="ECO:0000313" key="3">
    <source>
        <dbReference type="Proteomes" id="UP000005233"/>
    </source>
</evidence>
<dbReference type="HOGENOM" id="CLU_1040540_0_0_2"/>
<reference evidence="2 3" key="1">
    <citation type="journal article" date="2012" name="J. Bacteriol.">
        <title>Complete genome sequence of a thermophilic methanogen, Methanocella conradii HZ254, isolated from Chinese rice field soil.</title>
        <authorList>
            <person name="Lu Z."/>
            <person name="Lu Y."/>
        </authorList>
    </citation>
    <scope>NUCLEOTIDE SEQUENCE [LARGE SCALE GENOMIC DNA]</scope>
    <source>
        <strain evidence="3">DSM 24694 / JCM 17849 / CGMCC 1.5162 / HZ254</strain>
    </source>
</reference>
<organism evidence="2 3">
    <name type="scientific">Methanocella conradii (strain DSM 24694 / JCM 17849 / CGMCC 1.5162 / HZ254)</name>
    <dbReference type="NCBI Taxonomy" id="1041930"/>
    <lineage>
        <taxon>Archaea</taxon>
        <taxon>Methanobacteriati</taxon>
        <taxon>Methanobacteriota</taxon>
        <taxon>Stenosarchaea group</taxon>
        <taxon>Methanomicrobia</taxon>
        <taxon>Methanocellales</taxon>
        <taxon>Methanocellaceae</taxon>
        <taxon>Methanocella</taxon>
    </lineage>
</organism>
<sequence>MTFNSFPIFLIAHNEFKKVVGHPIVIIIALVLIMISALNGITSSGLSGFEKIMPNDDVLIKVALSGMFWDVSEYCTIAAMFIGLISIAGDRYNGSLNVLVSKPLYRKNVVVGKFLGISLFMLLLVSVVYVVSALLIMLFYRAPLSPTDFLLRFTALIVLLFLECSLTVGITMLVGIAFKNMVEAAVITASFFYVEWYTTLSYSIGELGFLFPSSLYIKIFSTVSDPRFTGLLDTSMDFMEWAGLAYPYILLMVLYIIVVLLIDSFVFTKVGD</sequence>